<reference evidence="2 3" key="1">
    <citation type="submission" date="2016-03" db="EMBL/GenBank/DDBJ databases">
        <title>Comparative genomics of the ectomycorrhizal sister species Rhizopogon vinicolor and Rhizopogon vesiculosus (Basidiomycota: Boletales) reveals a divergence of the mating type B locus.</title>
        <authorList>
            <person name="Mujic A.B."/>
            <person name="Kuo A."/>
            <person name="Tritt A."/>
            <person name="Lipzen A."/>
            <person name="Chen C."/>
            <person name="Johnson J."/>
            <person name="Sharma A."/>
            <person name="Barry K."/>
            <person name="Grigoriev I.V."/>
            <person name="Spatafora J.W."/>
        </authorList>
    </citation>
    <scope>NUCLEOTIDE SEQUENCE [LARGE SCALE GENOMIC DNA]</scope>
    <source>
        <strain evidence="2 3">AM-OR11-056</strain>
    </source>
</reference>
<protein>
    <submittedName>
        <fullName evidence="2">Uncharacterized protein</fullName>
    </submittedName>
</protein>
<dbReference type="OrthoDB" id="66095at2759"/>
<evidence type="ECO:0000313" key="2">
    <source>
        <dbReference type="EMBL" id="OJA20799.1"/>
    </source>
</evidence>
<proteinExistence type="predicted"/>
<accession>A0A1J8QJI2</accession>
<keyword evidence="3" id="KW-1185">Reference proteome</keyword>
<name>A0A1J8QJI2_9AGAM</name>
<comment type="caution">
    <text evidence="2">The sequence shown here is derived from an EMBL/GenBank/DDBJ whole genome shotgun (WGS) entry which is preliminary data.</text>
</comment>
<dbReference type="Proteomes" id="UP000183567">
    <property type="component" value="Unassembled WGS sequence"/>
</dbReference>
<sequence>MGQESSQPVQVDDIDNSSYTASTEHKPSVADVLRAKTYLQSKLPPELVDGIIDDASYWPHSSVNFERPFTLPFFKDGRMVGDAMYMRTLPLGIRGTEGDFSFTEQDFMNGPSWSKKLRLGGPDDLSWSTPSLSYPCRKIEFQLWSHDQGWGGEHPGTYNASYTWFDAGLDKLPTPTFASDVVEWPLYLLRKEDVDDAEPFRIQRDATIPLIPLETALQKNVAAKRQTTVHTIFWHFLDSFDKDSAEAKEAANMGRGPETLDGNFVRKLEVGDCITLWVRARFPGWQNHVQKAQITVYWAV</sequence>
<dbReference type="STRING" id="180088.A0A1J8QJI2"/>
<gene>
    <name evidence="2" type="ORF">AZE42_10133</name>
</gene>
<evidence type="ECO:0000256" key="1">
    <source>
        <dbReference type="SAM" id="MobiDB-lite"/>
    </source>
</evidence>
<dbReference type="EMBL" id="LVVM01000365">
    <property type="protein sequence ID" value="OJA20799.1"/>
    <property type="molecule type" value="Genomic_DNA"/>
</dbReference>
<organism evidence="2 3">
    <name type="scientific">Rhizopogon vesiculosus</name>
    <dbReference type="NCBI Taxonomy" id="180088"/>
    <lineage>
        <taxon>Eukaryota</taxon>
        <taxon>Fungi</taxon>
        <taxon>Dikarya</taxon>
        <taxon>Basidiomycota</taxon>
        <taxon>Agaricomycotina</taxon>
        <taxon>Agaricomycetes</taxon>
        <taxon>Agaricomycetidae</taxon>
        <taxon>Boletales</taxon>
        <taxon>Suillineae</taxon>
        <taxon>Rhizopogonaceae</taxon>
        <taxon>Rhizopogon</taxon>
    </lineage>
</organism>
<evidence type="ECO:0000313" key="3">
    <source>
        <dbReference type="Proteomes" id="UP000183567"/>
    </source>
</evidence>
<dbReference type="AlphaFoldDB" id="A0A1J8QJI2"/>
<feature type="region of interest" description="Disordered" evidence="1">
    <location>
        <begin position="1"/>
        <end position="26"/>
    </location>
</feature>